<name>A0ABY9RFY3_9BURK</name>
<evidence type="ECO:0000256" key="5">
    <source>
        <dbReference type="HAMAP-Rule" id="MF_00376"/>
    </source>
</evidence>
<dbReference type="InterPro" id="IPR001977">
    <property type="entry name" value="Depp_CoAkinase"/>
</dbReference>
<comment type="subcellular location">
    <subcellularLocation>
        <location evidence="5">Cytoplasm</location>
    </subcellularLocation>
</comment>
<comment type="pathway">
    <text evidence="5">Cofactor biosynthesis; coenzyme A biosynthesis; CoA from (R)-pantothenate: step 5/5.</text>
</comment>
<evidence type="ECO:0000256" key="6">
    <source>
        <dbReference type="NCBIfam" id="TIGR00152"/>
    </source>
</evidence>
<dbReference type="PANTHER" id="PTHR10695:SF46">
    <property type="entry name" value="BIFUNCTIONAL COENZYME A SYNTHASE-RELATED"/>
    <property type="match status" value="1"/>
</dbReference>
<keyword evidence="5" id="KW-0963">Cytoplasm</keyword>
<evidence type="ECO:0000256" key="3">
    <source>
        <dbReference type="ARBA" id="ARBA00022840"/>
    </source>
</evidence>
<dbReference type="GO" id="GO:0004140">
    <property type="term" value="F:dephospho-CoA kinase activity"/>
    <property type="evidence" value="ECO:0007669"/>
    <property type="project" value="UniProtKB-EC"/>
</dbReference>
<dbReference type="EC" id="2.7.1.24" evidence="5 6"/>
<dbReference type="HAMAP" id="MF_00376">
    <property type="entry name" value="Dephospho_CoA_kinase"/>
    <property type="match status" value="1"/>
</dbReference>
<sequence>MNASVAPSFSLGITGGIGSGKTTVANMFETLGATIIDTDLIAHQVTAPQGLAIDAICAAFGKEALDENGALDRKKMRELVFKQPHARRQLEAILHPIIRQECERQALYGAGAYPIFVVPLLYESGTWAERLTQILVVDCEEETQIQRVMSRNGFSRQQVEDILLIQATRAERLSIANDVINSDQDLEEIRLQVADLHQKYLKLAQAA</sequence>
<organism evidence="7 8">
    <name type="scientific">Undibacterium cyanobacteriorum</name>
    <dbReference type="NCBI Taxonomy" id="3073561"/>
    <lineage>
        <taxon>Bacteria</taxon>
        <taxon>Pseudomonadati</taxon>
        <taxon>Pseudomonadota</taxon>
        <taxon>Betaproteobacteria</taxon>
        <taxon>Burkholderiales</taxon>
        <taxon>Oxalobacteraceae</taxon>
        <taxon>Undibacterium</taxon>
    </lineage>
</organism>
<evidence type="ECO:0000313" key="8">
    <source>
        <dbReference type="Proteomes" id="UP001181355"/>
    </source>
</evidence>
<dbReference type="NCBIfam" id="TIGR00152">
    <property type="entry name" value="dephospho-CoA kinase"/>
    <property type="match status" value="1"/>
</dbReference>
<keyword evidence="3 5" id="KW-0067">ATP-binding</keyword>
<protein>
    <recommendedName>
        <fullName evidence="5 6">Dephospho-CoA kinase</fullName>
        <ecNumber evidence="5 6">2.7.1.24</ecNumber>
    </recommendedName>
    <alternativeName>
        <fullName evidence="5">Dephosphocoenzyme A kinase</fullName>
    </alternativeName>
</protein>
<dbReference type="Gene3D" id="3.40.50.300">
    <property type="entry name" value="P-loop containing nucleotide triphosphate hydrolases"/>
    <property type="match status" value="1"/>
</dbReference>
<feature type="binding site" evidence="5">
    <location>
        <begin position="18"/>
        <end position="23"/>
    </location>
    <ligand>
        <name>ATP</name>
        <dbReference type="ChEBI" id="CHEBI:30616"/>
    </ligand>
</feature>
<dbReference type="EMBL" id="CP133720">
    <property type="protein sequence ID" value="WMW80152.1"/>
    <property type="molecule type" value="Genomic_DNA"/>
</dbReference>
<dbReference type="PANTHER" id="PTHR10695">
    <property type="entry name" value="DEPHOSPHO-COA KINASE-RELATED"/>
    <property type="match status" value="1"/>
</dbReference>
<comment type="function">
    <text evidence="5">Catalyzes the phosphorylation of the 3'-hydroxyl group of dephosphocoenzyme A to form coenzyme A.</text>
</comment>
<evidence type="ECO:0000256" key="2">
    <source>
        <dbReference type="ARBA" id="ARBA00022741"/>
    </source>
</evidence>
<comment type="similarity">
    <text evidence="1 5">Belongs to the CoaE family.</text>
</comment>
<dbReference type="SUPFAM" id="SSF52540">
    <property type="entry name" value="P-loop containing nucleoside triphosphate hydrolases"/>
    <property type="match status" value="1"/>
</dbReference>
<keyword evidence="2 5" id="KW-0547">Nucleotide-binding</keyword>
<dbReference type="CDD" id="cd02022">
    <property type="entry name" value="DPCK"/>
    <property type="match status" value="1"/>
</dbReference>
<comment type="catalytic activity">
    <reaction evidence="5">
        <text>3'-dephospho-CoA + ATP = ADP + CoA + H(+)</text>
        <dbReference type="Rhea" id="RHEA:18245"/>
        <dbReference type="ChEBI" id="CHEBI:15378"/>
        <dbReference type="ChEBI" id="CHEBI:30616"/>
        <dbReference type="ChEBI" id="CHEBI:57287"/>
        <dbReference type="ChEBI" id="CHEBI:57328"/>
        <dbReference type="ChEBI" id="CHEBI:456216"/>
        <dbReference type="EC" id="2.7.1.24"/>
    </reaction>
</comment>
<keyword evidence="4 5" id="KW-0173">Coenzyme A biosynthesis</keyword>
<dbReference type="InterPro" id="IPR027417">
    <property type="entry name" value="P-loop_NTPase"/>
</dbReference>
<dbReference type="PROSITE" id="PS51219">
    <property type="entry name" value="DPCK"/>
    <property type="match status" value="1"/>
</dbReference>
<reference evidence="7" key="1">
    <citation type="submission" date="2023-09" db="EMBL/GenBank/DDBJ databases">
        <title>Undibacterium sp. 20NA77.5 isolated from freshwater.</title>
        <authorList>
            <person name="Le V."/>
            <person name="Ko S.-R."/>
            <person name="Ahn C.-Y."/>
            <person name="Oh H.-M."/>
        </authorList>
    </citation>
    <scope>NUCLEOTIDE SEQUENCE</scope>
    <source>
        <strain evidence="7">20NA77.5</strain>
    </source>
</reference>
<keyword evidence="5 7" id="KW-0808">Transferase</keyword>
<gene>
    <name evidence="5 7" type="primary">coaE</name>
    <name evidence="7" type="ORF">RF679_16085</name>
</gene>
<accession>A0ABY9RFY3</accession>
<dbReference type="Pfam" id="PF01121">
    <property type="entry name" value="CoaE"/>
    <property type="match status" value="1"/>
</dbReference>
<evidence type="ECO:0000256" key="4">
    <source>
        <dbReference type="ARBA" id="ARBA00022993"/>
    </source>
</evidence>
<evidence type="ECO:0000313" key="7">
    <source>
        <dbReference type="EMBL" id="WMW80152.1"/>
    </source>
</evidence>
<dbReference type="Proteomes" id="UP001181355">
    <property type="component" value="Chromosome"/>
</dbReference>
<keyword evidence="5 7" id="KW-0418">Kinase</keyword>
<evidence type="ECO:0000256" key="1">
    <source>
        <dbReference type="ARBA" id="ARBA00009018"/>
    </source>
</evidence>
<proteinExistence type="inferred from homology"/>
<keyword evidence="8" id="KW-1185">Reference proteome</keyword>
<dbReference type="RefSeq" id="WP_309481645.1">
    <property type="nucleotide sequence ID" value="NZ_CP133720.1"/>
</dbReference>